<feature type="non-terminal residue" evidence="2">
    <location>
        <position position="230"/>
    </location>
</feature>
<proteinExistence type="predicted"/>
<dbReference type="SMART" id="SM00332">
    <property type="entry name" value="PP2Cc"/>
    <property type="match status" value="1"/>
</dbReference>
<organism evidence="2">
    <name type="scientific">marine sediment metagenome</name>
    <dbReference type="NCBI Taxonomy" id="412755"/>
    <lineage>
        <taxon>unclassified sequences</taxon>
        <taxon>metagenomes</taxon>
        <taxon>ecological metagenomes</taxon>
    </lineage>
</organism>
<dbReference type="SUPFAM" id="SSF81606">
    <property type="entry name" value="PP2C-like"/>
    <property type="match status" value="1"/>
</dbReference>
<evidence type="ECO:0000313" key="2">
    <source>
        <dbReference type="EMBL" id="GAF80342.1"/>
    </source>
</evidence>
<comment type="caution">
    <text evidence="2">The sequence shown here is derived from an EMBL/GenBank/DDBJ whole genome shotgun (WGS) entry which is preliminary data.</text>
</comment>
<evidence type="ECO:0000259" key="1">
    <source>
        <dbReference type="PROSITE" id="PS51746"/>
    </source>
</evidence>
<accession>X0SWP3</accession>
<dbReference type="AlphaFoldDB" id="X0SWP3"/>
<gene>
    <name evidence="2" type="ORF">S01H1_16267</name>
</gene>
<protein>
    <recommendedName>
        <fullName evidence="1">PPM-type phosphatase domain-containing protein</fullName>
    </recommendedName>
</protein>
<dbReference type="InterPro" id="IPR001932">
    <property type="entry name" value="PPM-type_phosphatase-like_dom"/>
</dbReference>
<sequence length="230" mass="25878">MESVTIHGYGCTDIGYSRSLNEDFYDMNNFLFVLADGMGGHNAGKIASKLAVKSIMKYIHCIDDSEFDEHSDEKKIQQILYDVIINANETVFKKSLHNIGYEGMGTTLVLALFQKPQTIHIANVGDSRAYLLRNDKLKMITEDHSVTATMLRDGIITKSEARTHPFRHQLSRSIGTSKNVNAFTNFFNVIPEDRILLCSDGLWDVLSDGEITTILQKHTFPQKICEGLIT</sequence>
<name>X0SWP3_9ZZZZ</name>
<dbReference type="CDD" id="cd00143">
    <property type="entry name" value="PP2Cc"/>
    <property type="match status" value="1"/>
</dbReference>
<dbReference type="Pfam" id="PF13672">
    <property type="entry name" value="PP2C_2"/>
    <property type="match status" value="1"/>
</dbReference>
<dbReference type="Gene3D" id="3.60.40.10">
    <property type="entry name" value="PPM-type phosphatase domain"/>
    <property type="match status" value="1"/>
</dbReference>
<dbReference type="SMART" id="SM00331">
    <property type="entry name" value="PP2C_SIG"/>
    <property type="match status" value="1"/>
</dbReference>
<dbReference type="EMBL" id="BARS01008545">
    <property type="protein sequence ID" value="GAF80342.1"/>
    <property type="molecule type" value="Genomic_DNA"/>
</dbReference>
<dbReference type="InterPro" id="IPR036457">
    <property type="entry name" value="PPM-type-like_dom_sf"/>
</dbReference>
<dbReference type="PROSITE" id="PS51746">
    <property type="entry name" value="PPM_2"/>
    <property type="match status" value="1"/>
</dbReference>
<feature type="domain" description="PPM-type phosphatase" evidence="1">
    <location>
        <begin position="8"/>
        <end position="230"/>
    </location>
</feature>
<dbReference type="GO" id="GO:0004722">
    <property type="term" value="F:protein serine/threonine phosphatase activity"/>
    <property type="evidence" value="ECO:0007669"/>
    <property type="project" value="InterPro"/>
</dbReference>
<dbReference type="PANTHER" id="PTHR13832:SF827">
    <property type="entry name" value="PROTEIN PHOSPHATASE 1L"/>
    <property type="match status" value="1"/>
</dbReference>
<dbReference type="PANTHER" id="PTHR13832">
    <property type="entry name" value="PROTEIN PHOSPHATASE 2C"/>
    <property type="match status" value="1"/>
</dbReference>
<dbReference type="InterPro" id="IPR015655">
    <property type="entry name" value="PP2C"/>
</dbReference>
<reference evidence="2" key="1">
    <citation type="journal article" date="2014" name="Front. Microbiol.">
        <title>High frequency of phylogenetically diverse reductive dehalogenase-homologous genes in deep subseafloor sedimentary metagenomes.</title>
        <authorList>
            <person name="Kawai M."/>
            <person name="Futagami T."/>
            <person name="Toyoda A."/>
            <person name="Takaki Y."/>
            <person name="Nishi S."/>
            <person name="Hori S."/>
            <person name="Arai W."/>
            <person name="Tsubouchi T."/>
            <person name="Morono Y."/>
            <person name="Uchiyama I."/>
            <person name="Ito T."/>
            <person name="Fujiyama A."/>
            <person name="Inagaki F."/>
            <person name="Takami H."/>
        </authorList>
    </citation>
    <scope>NUCLEOTIDE SEQUENCE</scope>
    <source>
        <strain evidence="2">Expedition CK06-06</strain>
    </source>
</reference>